<protein>
    <submittedName>
        <fullName evidence="2">Serpentine Receptor, class T</fullName>
    </submittedName>
</protein>
<evidence type="ECO:0000313" key="1">
    <source>
        <dbReference type="Proteomes" id="UP000095286"/>
    </source>
</evidence>
<sequence length="327" mass="37289">MIYFNLAPDYLAKYYSCDALPYSEWAKEAEPDVLLGSIYLFIGFLFLFLYTLVIFAITKKEVLANNFYKLILGIAIADIVSLSCSAICCGYLTVVGSVYCMRPVFTYMVSEFIMVSWGVQSILTISLAFNRCLEVFNKKYADFLFANNRIYIWIIFAAIYALLLGFLTPAILYSSKEKTVFYDPYFAISKIAPTTHVYENAEMAINNVIVCIALPSLYFILCAKLLQQSRIGDQTKNLIIQSMLLSSMMFLASSSYVVMQYIVPSSFVIKLSHLFWVFSSCASVFVYLIFNETIKKHIISDFMPFWVQKYFAETTTQVIVVQSTHVA</sequence>
<accession>A0AC35TY36</accession>
<evidence type="ECO:0000313" key="2">
    <source>
        <dbReference type="WBParaSite" id="RSKR_0000568980.1"/>
    </source>
</evidence>
<dbReference type="Proteomes" id="UP000095286">
    <property type="component" value="Unplaced"/>
</dbReference>
<name>A0AC35TY36_9BILA</name>
<organism evidence="1 2">
    <name type="scientific">Rhabditophanes sp. KR3021</name>
    <dbReference type="NCBI Taxonomy" id="114890"/>
    <lineage>
        <taxon>Eukaryota</taxon>
        <taxon>Metazoa</taxon>
        <taxon>Ecdysozoa</taxon>
        <taxon>Nematoda</taxon>
        <taxon>Chromadorea</taxon>
        <taxon>Rhabditida</taxon>
        <taxon>Tylenchina</taxon>
        <taxon>Panagrolaimomorpha</taxon>
        <taxon>Strongyloidoidea</taxon>
        <taxon>Alloionematidae</taxon>
        <taxon>Rhabditophanes</taxon>
    </lineage>
</organism>
<reference evidence="2" key="1">
    <citation type="submission" date="2016-11" db="UniProtKB">
        <authorList>
            <consortium name="WormBaseParasite"/>
        </authorList>
    </citation>
    <scope>IDENTIFICATION</scope>
    <source>
        <strain evidence="2">KR3021</strain>
    </source>
</reference>
<dbReference type="WBParaSite" id="RSKR_0000568980.1">
    <property type="protein sequence ID" value="RSKR_0000568980.1"/>
    <property type="gene ID" value="RSKR_0000568980"/>
</dbReference>
<proteinExistence type="predicted"/>